<sequence length="93" mass="10466">MKARKEAVKKRFFYIRDGEESGVVLRDLSDGGENITCLQPSDPLITVIPAYRNQRLLRRMNGSKHARQSFTLDGSEKGTVLASENVEREIGVD</sequence>
<evidence type="ECO:0000313" key="1">
    <source>
        <dbReference type="EMBL" id="KAA1109753.1"/>
    </source>
</evidence>
<accession>A0A5B0Q9W5</accession>
<name>A0A5B0Q9W5_PUCGR</name>
<organism evidence="1 2">
    <name type="scientific">Puccinia graminis f. sp. tritici</name>
    <dbReference type="NCBI Taxonomy" id="56615"/>
    <lineage>
        <taxon>Eukaryota</taxon>
        <taxon>Fungi</taxon>
        <taxon>Dikarya</taxon>
        <taxon>Basidiomycota</taxon>
        <taxon>Pucciniomycotina</taxon>
        <taxon>Pucciniomycetes</taxon>
        <taxon>Pucciniales</taxon>
        <taxon>Pucciniaceae</taxon>
        <taxon>Puccinia</taxon>
    </lineage>
</organism>
<evidence type="ECO:0000313" key="2">
    <source>
        <dbReference type="Proteomes" id="UP000325313"/>
    </source>
</evidence>
<proteinExistence type="predicted"/>
<dbReference type="AlphaFoldDB" id="A0A5B0Q9W5"/>
<reference evidence="1 2" key="1">
    <citation type="submission" date="2019-05" db="EMBL/GenBank/DDBJ databases">
        <title>Emergence of the Ug99 lineage of the wheat stem rust pathogen through somatic hybridization.</title>
        <authorList>
            <person name="Li F."/>
            <person name="Upadhyaya N.M."/>
            <person name="Sperschneider J."/>
            <person name="Matny O."/>
            <person name="Nguyen-Phuc H."/>
            <person name="Mago R."/>
            <person name="Raley C."/>
            <person name="Miller M.E."/>
            <person name="Silverstein K.A.T."/>
            <person name="Henningsen E."/>
            <person name="Hirsch C.D."/>
            <person name="Visser B."/>
            <person name="Pretorius Z.A."/>
            <person name="Steffenson B.J."/>
            <person name="Schwessinger B."/>
            <person name="Dodds P.N."/>
            <person name="Figueroa M."/>
        </authorList>
    </citation>
    <scope>NUCLEOTIDE SEQUENCE [LARGE SCALE GENOMIC DNA]</scope>
    <source>
        <strain evidence="1 2">Ug99</strain>
    </source>
</reference>
<comment type="caution">
    <text evidence="1">The sequence shown here is derived from an EMBL/GenBank/DDBJ whole genome shotgun (WGS) entry which is preliminary data.</text>
</comment>
<dbReference type="EMBL" id="VDEP01000304">
    <property type="protein sequence ID" value="KAA1109753.1"/>
    <property type="molecule type" value="Genomic_DNA"/>
</dbReference>
<gene>
    <name evidence="1" type="ORF">PGTUg99_033944</name>
</gene>
<dbReference type="Proteomes" id="UP000325313">
    <property type="component" value="Unassembled WGS sequence"/>
</dbReference>
<protein>
    <submittedName>
        <fullName evidence="1">Uncharacterized protein</fullName>
    </submittedName>
</protein>